<dbReference type="Pfam" id="PF02902">
    <property type="entry name" value="Peptidase_C48"/>
    <property type="match status" value="1"/>
</dbReference>
<evidence type="ECO:0000259" key="5">
    <source>
        <dbReference type="Pfam" id="PF02902"/>
    </source>
</evidence>
<dbReference type="InterPro" id="IPR038765">
    <property type="entry name" value="Papain-like_cys_pep_sf"/>
</dbReference>
<evidence type="ECO:0000313" key="6">
    <source>
        <dbReference type="EMBL" id="ETP27874.1"/>
    </source>
</evidence>
<reference evidence="6 7" key="1">
    <citation type="submission" date="2013-11" db="EMBL/GenBank/DDBJ databases">
        <title>The Genome Sequence of Phytophthora parasitica P10297.</title>
        <authorList>
            <consortium name="The Broad Institute Genomics Platform"/>
            <person name="Russ C."/>
            <person name="Tyler B."/>
            <person name="Panabieres F."/>
            <person name="Shan W."/>
            <person name="Tripathy S."/>
            <person name="Grunwald N."/>
            <person name="Machado M."/>
            <person name="Johnson C.S."/>
            <person name="Walker B."/>
            <person name="Young S.K."/>
            <person name="Zeng Q."/>
            <person name="Gargeya S."/>
            <person name="Fitzgerald M."/>
            <person name="Haas B."/>
            <person name="Abouelleil A."/>
            <person name="Allen A.W."/>
            <person name="Alvarado L."/>
            <person name="Arachchi H.M."/>
            <person name="Berlin A.M."/>
            <person name="Chapman S.B."/>
            <person name="Gainer-Dewar J."/>
            <person name="Goldberg J."/>
            <person name="Griggs A."/>
            <person name="Gujja S."/>
            <person name="Hansen M."/>
            <person name="Howarth C."/>
            <person name="Imamovic A."/>
            <person name="Ireland A."/>
            <person name="Larimer J."/>
            <person name="McCowan C."/>
            <person name="Murphy C."/>
            <person name="Pearson M."/>
            <person name="Poon T.W."/>
            <person name="Priest M."/>
            <person name="Roberts A."/>
            <person name="Saif S."/>
            <person name="Shea T."/>
            <person name="Sisk P."/>
            <person name="Sykes S."/>
            <person name="Wortman J."/>
            <person name="Nusbaum C."/>
            <person name="Birren B."/>
        </authorList>
    </citation>
    <scope>NUCLEOTIDE SEQUENCE [LARGE SCALE GENOMIC DNA]</scope>
    <source>
        <strain evidence="6 7">P10297</strain>
    </source>
</reference>
<dbReference type="GO" id="GO:0008234">
    <property type="term" value="F:cysteine-type peptidase activity"/>
    <property type="evidence" value="ECO:0007669"/>
    <property type="project" value="InterPro"/>
</dbReference>
<proteinExistence type="inferred from homology"/>
<organism evidence="6 7">
    <name type="scientific">Phytophthora nicotianae P10297</name>
    <dbReference type="NCBI Taxonomy" id="1317064"/>
    <lineage>
        <taxon>Eukaryota</taxon>
        <taxon>Sar</taxon>
        <taxon>Stramenopiles</taxon>
        <taxon>Oomycota</taxon>
        <taxon>Peronosporomycetes</taxon>
        <taxon>Peronosporales</taxon>
        <taxon>Peronosporaceae</taxon>
        <taxon>Phytophthora</taxon>
    </lineage>
</organism>
<dbReference type="OrthoDB" id="113888at2759"/>
<evidence type="ECO:0000256" key="3">
    <source>
        <dbReference type="ARBA" id="ARBA00022801"/>
    </source>
</evidence>
<feature type="region of interest" description="Disordered" evidence="4">
    <location>
        <begin position="1"/>
        <end position="77"/>
    </location>
</feature>
<comment type="similarity">
    <text evidence="1">Belongs to the peptidase C48 family.</text>
</comment>
<dbReference type="GO" id="GO:0006508">
    <property type="term" value="P:proteolysis"/>
    <property type="evidence" value="ECO:0007669"/>
    <property type="project" value="UniProtKB-KW"/>
</dbReference>
<sequence>MDLRTHAAQKRALTGAVRHEVDESDSSESGPSQEGSQDDVWLPTPAASGSGSGDGESSEALSVSDVPESTSSTSEALSSEATYVSSAAVLSKFHMVDYGFKFKTPTARTISSLPAKLFGPRSNVMIVDPGLIGSIENNDSLINTSVFTEGFAGATKEKILIPVCCSKKRWCCIMLDLETTDICIYDPMGSSYIIRVRALAEKLATCLPDYTPRKYRVQPYQSDLGVQVDSYNCGVYVLVAFELFAGAAGLP</sequence>
<dbReference type="InterPro" id="IPR003653">
    <property type="entry name" value="Peptidase_C48_C"/>
</dbReference>
<accession>W2Y111</accession>
<dbReference type="SUPFAM" id="SSF54001">
    <property type="entry name" value="Cysteine proteinases"/>
    <property type="match status" value="1"/>
</dbReference>
<evidence type="ECO:0000256" key="2">
    <source>
        <dbReference type="ARBA" id="ARBA00022670"/>
    </source>
</evidence>
<dbReference type="Proteomes" id="UP000018948">
    <property type="component" value="Unassembled WGS sequence"/>
</dbReference>
<dbReference type="AlphaFoldDB" id="W2Y111"/>
<feature type="domain" description="Ubiquitin-like protease family profile" evidence="5">
    <location>
        <begin position="155"/>
        <end position="245"/>
    </location>
</feature>
<keyword evidence="2" id="KW-0645">Protease</keyword>
<comment type="caution">
    <text evidence="6">The sequence shown here is derived from an EMBL/GenBank/DDBJ whole genome shotgun (WGS) entry which is preliminary data.</text>
</comment>
<gene>
    <name evidence="6" type="ORF">F442_22841</name>
</gene>
<name>W2Y111_PHYNI</name>
<feature type="compositionally biased region" description="Low complexity" evidence="4">
    <location>
        <begin position="58"/>
        <end position="77"/>
    </location>
</feature>
<keyword evidence="3" id="KW-0378">Hydrolase</keyword>
<evidence type="ECO:0000256" key="1">
    <source>
        <dbReference type="ARBA" id="ARBA00005234"/>
    </source>
</evidence>
<protein>
    <recommendedName>
        <fullName evidence="5">Ubiquitin-like protease family profile domain-containing protein</fullName>
    </recommendedName>
</protein>
<dbReference type="Gene3D" id="3.40.395.10">
    <property type="entry name" value="Adenoviral Proteinase, Chain A"/>
    <property type="match status" value="1"/>
</dbReference>
<evidence type="ECO:0000313" key="7">
    <source>
        <dbReference type="Proteomes" id="UP000018948"/>
    </source>
</evidence>
<dbReference type="EMBL" id="ANIY01005350">
    <property type="protein sequence ID" value="ETP27874.1"/>
    <property type="molecule type" value="Genomic_DNA"/>
</dbReference>
<evidence type="ECO:0000256" key="4">
    <source>
        <dbReference type="SAM" id="MobiDB-lite"/>
    </source>
</evidence>